<evidence type="ECO:0000313" key="2">
    <source>
        <dbReference type="Proteomes" id="UP001199525"/>
    </source>
</evidence>
<keyword evidence="2" id="KW-1185">Reference proteome</keyword>
<reference evidence="1 2" key="1">
    <citation type="journal article" date="2021" name="Microorganisms">
        <title>Genome Evolution of Filamentous Cyanobacterium Nostoc Species: From Facultative Symbiosis to Free Living.</title>
        <authorList>
            <person name="Huo D."/>
            <person name="Li H."/>
            <person name="Cai F."/>
            <person name="Guo X."/>
            <person name="Qiao Z."/>
            <person name="Wang W."/>
            <person name="Yu G."/>
            <person name="Li R."/>
        </authorList>
    </citation>
    <scope>NUCLEOTIDE SEQUENCE [LARGE SCALE GENOMIC DNA]</scope>
    <source>
        <strain evidence="1 2">CHAB 5714</strain>
    </source>
</reference>
<sequence length="71" mass="7934">MPVSYEIFLYFDLKPAFRLIVKYLPTDFGHLAVLVQNGGNKHPIYSGTKACVIGFLAFTPLPSCSNTARRK</sequence>
<evidence type="ECO:0000313" key="1">
    <source>
        <dbReference type="EMBL" id="MCC5601954.1"/>
    </source>
</evidence>
<protein>
    <submittedName>
        <fullName evidence="1">Uncharacterized protein</fullName>
    </submittedName>
</protein>
<gene>
    <name evidence="1" type="ORF">LC586_22805</name>
</gene>
<proteinExistence type="predicted"/>
<accession>A0ABS8IDK9</accession>
<dbReference type="Proteomes" id="UP001199525">
    <property type="component" value="Unassembled WGS sequence"/>
</dbReference>
<organism evidence="1 2">
    <name type="scientific">Nostoc favosum CHAB5714</name>
    <dbReference type="NCBI Taxonomy" id="2780399"/>
    <lineage>
        <taxon>Bacteria</taxon>
        <taxon>Bacillati</taxon>
        <taxon>Cyanobacteriota</taxon>
        <taxon>Cyanophyceae</taxon>
        <taxon>Nostocales</taxon>
        <taxon>Nostocaceae</taxon>
        <taxon>Nostoc</taxon>
        <taxon>Nostoc favosum</taxon>
    </lineage>
</organism>
<dbReference type="EMBL" id="JAIVFQ010000040">
    <property type="protein sequence ID" value="MCC5601954.1"/>
    <property type="molecule type" value="Genomic_DNA"/>
</dbReference>
<name>A0ABS8IDK9_9NOSO</name>
<comment type="caution">
    <text evidence="1">The sequence shown here is derived from an EMBL/GenBank/DDBJ whole genome shotgun (WGS) entry which is preliminary data.</text>
</comment>